<feature type="transmembrane region" description="Helical" evidence="1">
    <location>
        <begin position="93"/>
        <end position="114"/>
    </location>
</feature>
<comment type="caution">
    <text evidence="2">The sequence shown here is derived from an EMBL/GenBank/DDBJ whole genome shotgun (WGS) entry which is preliminary data.</text>
</comment>
<organism evidence="2 3">
    <name type="scientific">Leptospira borgpetersenii str. Brem 328</name>
    <dbReference type="NCBI Taxonomy" id="1049780"/>
    <lineage>
        <taxon>Bacteria</taxon>
        <taxon>Pseudomonadati</taxon>
        <taxon>Spirochaetota</taxon>
        <taxon>Spirochaetia</taxon>
        <taxon>Leptospirales</taxon>
        <taxon>Leptospiraceae</taxon>
        <taxon>Leptospira</taxon>
    </lineage>
</organism>
<keyword evidence="1" id="KW-0472">Membrane</keyword>
<feature type="transmembrane region" description="Helical" evidence="1">
    <location>
        <begin position="36"/>
        <end position="54"/>
    </location>
</feature>
<feature type="transmembrane region" description="Helical" evidence="1">
    <location>
        <begin position="61"/>
        <end position="81"/>
    </location>
</feature>
<sequence length="306" mass="34971">MRSRHGSGCPYSSDFMDLEYSYILCLVISKEYEFHFFLYIISEILFSILLFIGVRAMNSSLSYFIIFTLVLVILSFAVHALRIPGLPQLFPPFTIHTEIELWVCFSGLAATLFLNKLPAVVRYAILPVLVAGAILCIAFVISLVLAMLFGLFGSLFFGPLVLLIYSPVFALIAFVRSAREIRNSLPEKRISTWLIGGTFAIILSYSILYKIQWDRAQTFVYEEDLKIQKLDEQEVSAGRGRLSTNDVRFTQYQRNVETFRWMLNGENQCKRVGILQRVCPFVNSLLSVEKCIQDRGCQDSIFRLTD</sequence>
<keyword evidence="1" id="KW-1133">Transmembrane helix</keyword>
<dbReference type="Proteomes" id="UP000012166">
    <property type="component" value="Unassembled WGS sequence"/>
</dbReference>
<evidence type="ECO:0000256" key="1">
    <source>
        <dbReference type="SAM" id="Phobius"/>
    </source>
</evidence>
<protein>
    <submittedName>
        <fullName evidence="2">Membrane protein</fullName>
    </submittedName>
</protein>
<feature type="transmembrane region" description="Helical" evidence="1">
    <location>
        <begin position="126"/>
        <end position="149"/>
    </location>
</feature>
<reference evidence="2 3" key="1">
    <citation type="submission" date="2013-01" db="EMBL/GenBank/DDBJ databases">
        <authorList>
            <person name="Harkins D.M."/>
            <person name="Durkin A.S."/>
            <person name="Brinkac L.M."/>
            <person name="Haft D.H."/>
            <person name="Selengut J.D."/>
            <person name="Sanka R."/>
            <person name="DePew J."/>
            <person name="Purushe J."/>
            <person name="Hartskeerl R.A."/>
            <person name="Ahmed A."/>
            <person name="van der Linden H."/>
            <person name="Goris M.G.A."/>
            <person name="Vinetz J.M."/>
            <person name="Sutton G.G."/>
            <person name="Nierman W.C."/>
            <person name="Fouts D.E."/>
        </authorList>
    </citation>
    <scope>NUCLEOTIDE SEQUENCE [LARGE SCALE GENOMIC DNA]</scope>
    <source>
        <strain evidence="2 3">Brem 328</strain>
    </source>
</reference>
<evidence type="ECO:0000313" key="3">
    <source>
        <dbReference type="Proteomes" id="UP000012166"/>
    </source>
</evidence>
<evidence type="ECO:0000313" key="2">
    <source>
        <dbReference type="EMBL" id="EMN16255.1"/>
    </source>
</evidence>
<gene>
    <name evidence="2" type="ORF">LEP1GSC056_0263</name>
</gene>
<feature type="transmembrane region" description="Helical" evidence="1">
    <location>
        <begin position="155"/>
        <end position="178"/>
    </location>
</feature>
<accession>A0ABC9SER4</accession>
<keyword evidence="1" id="KW-0812">Transmembrane</keyword>
<proteinExistence type="predicted"/>
<name>A0ABC9SER4_LEPBO</name>
<feature type="transmembrane region" description="Helical" evidence="1">
    <location>
        <begin position="190"/>
        <end position="209"/>
    </location>
</feature>
<dbReference type="EMBL" id="AHMS02000036">
    <property type="protein sequence ID" value="EMN16255.1"/>
    <property type="molecule type" value="Genomic_DNA"/>
</dbReference>
<dbReference type="AlphaFoldDB" id="A0ABC9SER4"/>